<reference evidence="2 3" key="1">
    <citation type="submission" date="2023-11" db="EMBL/GenBank/DDBJ databases">
        <title>A Novel Polar Bacteriovorax (B. antarcticus) Isolated from the Biocrust in Antarctica.</title>
        <authorList>
            <person name="Mun W."/>
            <person name="Choi S.Y."/>
            <person name="Mitchell R.J."/>
        </authorList>
    </citation>
    <scope>NUCLEOTIDE SEQUENCE [LARGE SCALE GENOMIC DNA]</scope>
    <source>
        <strain evidence="2 3">PP10</strain>
    </source>
</reference>
<proteinExistence type="predicted"/>
<dbReference type="SUPFAM" id="SSF88697">
    <property type="entry name" value="PUA domain-like"/>
    <property type="match status" value="1"/>
</dbReference>
<protein>
    <submittedName>
        <fullName evidence="2">LON peptidase substrate-binding domain-containing protein</fullName>
    </submittedName>
</protein>
<dbReference type="InterPro" id="IPR046336">
    <property type="entry name" value="Lon_prtase_N_sf"/>
</dbReference>
<gene>
    <name evidence="2" type="ORF">SHI21_11705</name>
</gene>
<comment type="caution">
    <text evidence="2">The sequence shown here is derived from an EMBL/GenBank/DDBJ whole genome shotgun (WGS) entry which is preliminary data.</text>
</comment>
<organism evidence="2 3">
    <name type="scientific">Bacteriovorax antarcticus</name>
    <dbReference type="NCBI Taxonomy" id="3088717"/>
    <lineage>
        <taxon>Bacteria</taxon>
        <taxon>Pseudomonadati</taxon>
        <taxon>Bdellovibrionota</taxon>
        <taxon>Bacteriovoracia</taxon>
        <taxon>Bacteriovoracales</taxon>
        <taxon>Bacteriovoracaceae</taxon>
        <taxon>Bacteriovorax</taxon>
    </lineage>
</organism>
<dbReference type="RefSeq" id="WP_323576773.1">
    <property type="nucleotide sequence ID" value="NZ_JAYGJQ010000002.1"/>
</dbReference>
<dbReference type="SMART" id="SM00464">
    <property type="entry name" value="LON"/>
    <property type="match status" value="1"/>
</dbReference>
<sequence>MKQSYPTLYLFNNVFFPQTVIPLTVSDGISKEVLVECHEQNQALLFYHPSTRAKRVGTIGRILLLEHNDDKSMTVLVQGIARAQLLTQEQHIPFPVFEVEDYFDNDEVGAILDDSVERLHEILSSWLQRHITSTNERSRFLKEMNSPHRLVNNLCLLVIKDVELKEIFLSSVSLPDRIRLMDAVLRGKSPEIEDTEMTEAIKNFERLDALSDIKDAV</sequence>
<dbReference type="InterPro" id="IPR003111">
    <property type="entry name" value="Lon_prtase_N"/>
</dbReference>
<feature type="domain" description="Lon N-terminal" evidence="1">
    <location>
        <begin position="5"/>
        <end position="189"/>
    </location>
</feature>
<dbReference type="Proteomes" id="UP001302274">
    <property type="component" value="Unassembled WGS sequence"/>
</dbReference>
<dbReference type="Gene3D" id="2.30.130.40">
    <property type="entry name" value="LON domain-like"/>
    <property type="match status" value="1"/>
</dbReference>
<evidence type="ECO:0000313" key="2">
    <source>
        <dbReference type="EMBL" id="MEA9356878.1"/>
    </source>
</evidence>
<dbReference type="Pfam" id="PF02190">
    <property type="entry name" value="LON_substr_bdg"/>
    <property type="match status" value="1"/>
</dbReference>
<name>A0ABU5VUZ7_9BACT</name>
<evidence type="ECO:0000259" key="1">
    <source>
        <dbReference type="PROSITE" id="PS51787"/>
    </source>
</evidence>
<dbReference type="EMBL" id="JAYGJQ010000002">
    <property type="protein sequence ID" value="MEA9356878.1"/>
    <property type="molecule type" value="Genomic_DNA"/>
</dbReference>
<keyword evidence="3" id="KW-1185">Reference proteome</keyword>
<dbReference type="PROSITE" id="PS51787">
    <property type="entry name" value="LON_N"/>
    <property type="match status" value="1"/>
</dbReference>
<accession>A0ABU5VUZ7</accession>
<dbReference type="InterPro" id="IPR015947">
    <property type="entry name" value="PUA-like_sf"/>
</dbReference>
<evidence type="ECO:0000313" key="3">
    <source>
        <dbReference type="Proteomes" id="UP001302274"/>
    </source>
</evidence>